<dbReference type="EMBL" id="JAEKLZ010000419">
    <property type="protein sequence ID" value="MBW8728516.1"/>
    <property type="molecule type" value="Genomic_DNA"/>
</dbReference>
<protein>
    <submittedName>
        <fullName evidence="1">Sarcosine oxidase subunit delta</fullName>
    </submittedName>
</protein>
<dbReference type="InterPro" id="IPR038561">
    <property type="entry name" value="SoxD_sf"/>
</dbReference>
<sequence length="93" mass="10281">MASLISCPHCGPRPKEEFTIRGDAGLDRPAPEAGAEAWYAYVYLRDNPRGRHREHWHHSSGCRRWLVVDRDTVTHVVYGVADAALAKTGGSPA</sequence>
<organism evidence="1 2">
    <name type="scientific">Inquilinus limosus</name>
    <dbReference type="NCBI Taxonomy" id="171674"/>
    <lineage>
        <taxon>Bacteria</taxon>
        <taxon>Pseudomonadati</taxon>
        <taxon>Pseudomonadota</taxon>
        <taxon>Alphaproteobacteria</taxon>
        <taxon>Rhodospirillales</taxon>
        <taxon>Rhodospirillaceae</taxon>
        <taxon>Inquilinus</taxon>
    </lineage>
</organism>
<dbReference type="Gene3D" id="3.30.2270.10">
    <property type="entry name" value="Folate-binding superfamily"/>
    <property type="match status" value="1"/>
</dbReference>
<gene>
    <name evidence="1" type="ORF">JF625_25655</name>
</gene>
<dbReference type="InterPro" id="IPR006279">
    <property type="entry name" value="SoxD"/>
</dbReference>
<dbReference type="Pfam" id="PF04267">
    <property type="entry name" value="SoxD"/>
    <property type="match status" value="1"/>
</dbReference>
<evidence type="ECO:0000313" key="1">
    <source>
        <dbReference type="EMBL" id="MBW8728516.1"/>
    </source>
</evidence>
<reference evidence="1" key="1">
    <citation type="submission" date="2020-06" db="EMBL/GenBank/DDBJ databases">
        <title>Stable isotope informed genome-resolved metagenomics uncovers potential trophic interactions in rhizosphere soil.</title>
        <authorList>
            <person name="Starr E.P."/>
            <person name="Shi S."/>
            <person name="Blazewicz S.J."/>
            <person name="Koch B.J."/>
            <person name="Probst A.J."/>
            <person name="Hungate B.A."/>
            <person name="Pett-Ridge J."/>
            <person name="Firestone M.K."/>
            <person name="Banfield J.F."/>
        </authorList>
    </citation>
    <scope>NUCLEOTIDE SEQUENCE</scope>
    <source>
        <strain evidence="1">YM_69_17</strain>
    </source>
</reference>
<accession>A0A952FQC4</accession>
<dbReference type="AlphaFoldDB" id="A0A952FQC4"/>
<dbReference type="GO" id="GO:0046653">
    <property type="term" value="P:tetrahydrofolate metabolic process"/>
    <property type="evidence" value="ECO:0007669"/>
    <property type="project" value="InterPro"/>
</dbReference>
<name>A0A952FQC4_9PROT</name>
<evidence type="ECO:0000313" key="2">
    <source>
        <dbReference type="Proteomes" id="UP000700706"/>
    </source>
</evidence>
<proteinExistence type="predicted"/>
<dbReference type="Proteomes" id="UP000700706">
    <property type="component" value="Unassembled WGS sequence"/>
</dbReference>
<dbReference type="GO" id="GO:0008115">
    <property type="term" value="F:sarcosine oxidase activity"/>
    <property type="evidence" value="ECO:0007669"/>
    <property type="project" value="InterPro"/>
</dbReference>
<comment type="caution">
    <text evidence="1">The sequence shown here is derived from an EMBL/GenBank/DDBJ whole genome shotgun (WGS) entry which is preliminary data.</text>
</comment>